<sequence>MDSSTISENHFGSVASGKNPVLPSPPHKKEVEHHYQEWLSKYRLVQQYDHDLQLWEVLLNEVSRLDGGLTKASSLITLELFRFSYDLCLNRFPLLFAYWIKYAELEFRLGFTEIASDVYERAIAAFPNSVDIWASYVKFKLLTCHDDVELTLAFELGAELVGLHFMSHSFWDQYINFEERSNGGGIKVLNLLKRIITIPLHQYAKYFDKYIKLSKKLAIKEIISPEVILKATKDLQIRAIKSQKISTATDGLTVTSKDPNSIIITKAELDIELRKRFQLETTHLYTVTQGKVAARWPFEKAMSFRPYYDVSFIDETQIVNWRKYLDFEEIECGTSEPPNEITDITLAVSLELNDRYSRIRALYDRCLVVTASMEEFWLRYTRWLIGVGDYDEARVIFQRGSLLLPIGRTELRHLFAKFEEGVGNYESAKIMYDNILLVLPFSIETIILKSSLIRLLEGFDAGISVLEQFLNNCFQGDYVTDTASTKRNLKNNPDLTLPDVIAVIIEVANSYRMQGYESQCRQVFEYWSGVLPNTNYQFWLAYLRFEMHHVFITNAEQKQQQQERLVYLIKTIRGLQGESMNPTEIKDLCHQYMVHLLENGSGKSAIETYAELDREINFKL</sequence>
<evidence type="ECO:0000256" key="2">
    <source>
        <dbReference type="ARBA" id="ARBA00022664"/>
    </source>
</evidence>
<evidence type="ECO:0000256" key="6">
    <source>
        <dbReference type="ARBA" id="ARBA00038019"/>
    </source>
</evidence>
<dbReference type="PANTHER" id="PTHR17204:SF5">
    <property type="entry name" value="PRE-MRNA-PROCESSING FACTOR 39"/>
    <property type="match status" value="1"/>
</dbReference>
<evidence type="ECO:0000313" key="9">
    <source>
        <dbReference type="Proteomes" id="UP000095009"/>
    </source>
</evidence>
<reference evidence="8 9" key="1">
    <citation type="journal article" date="2016" name="Proc. Natl. Acad. Sci. U.S.A.">
        <title>Comparative genomics of biotechnologically important yeasts.</title>
        <authorList>
            <person name="Riley R."/>
            <person name="Haridas S."/>
            <person name="Wolfe K.H."/>
            <person name="Lopes M.R."/>
            <person name="Hittinger C.T."/>
            <person name="Goeker M."/>
            <person name="Salamov A.A."/>
            <person name="Wisecaver J.H."/>
            <person name="Long T.M."/>
            <person name="Calvey C.H."/>
            <person name="Aerts A.L."/>
            <person name="Barry K.W."/>
            <person name="Choi C."/>
            <person name="Clum A."/>
            <person name="Coughlan A.Y."/>
            <person name="Deshpande S."/>
            <person name="Douglass A.P."/>
            <person name="Hanson S.J."/>
            <person name="Klenk H.-P."/>
            <person name="LaButti K.M."/>
            <person name="Lapidus A."/>
            <person name="Lindquist E.A."/>
            <person name="Lipzen A.M."/>
            <person name="Meier-Kolthoff J.P."/>
            <person name="Ohm R.A."/>
            <person name="Otillar R.P."/>
            <person name="Pangilinan J.L."/>
            <person name="Peng Y."/>
            <person name="Rokas A."/>
            <person name="Rosa C.A."/>
            <person name="Scheuner C."/>
            <person name="Sibirny A.A."/>
            <person name="Slot J.C."/>
            <person name="Stielow J.B."/>
            <person name="Sun H."/>
            <person name="Kurtzman C.P."/>
            <person name="Blackwell M."/>
            <person name="Grigoriev I.V."/>
            <person name="Jeffries T.W."/>
        </authorList>
    </citation>
    <scope>NUCLEOTIDE SEQUENCE [LARGE SCALE GENOMIC DNA]</scope>
    <source>
        <strain evidence="8 9">DSM 6958</strain>
    </source>
</reference>
<keyword evidence="4" id="KW-0508">mRNA splicing</keyword>
<proteinExistence type="inferred from homology"/>
<dbReference type="InterPro" id="IPR011990">
    <property type="entry name" value="TPR-like_helical_dom_sf"/>
</dbReference>
<accession>A0A1E3PQ78</accession>
<dbReference type="GO" id="GO:0000243">
    <property type="term" value="C:commitment complex"/>
    <property type="evidence" value="ECO:0007669"/>
    <property type="project" value="TreeGrafter"/>
</dbReference>
<comment type="similarity">
    <text evidence="6">Belongs to the PRP39 family.</text>
</comment>
<feature type="compositionally biased region" description="Polar residues" evidence="7">
    <location>
        <begin position="1"/>
        <end position="10"/>
    </location>
</feature>
<dbReference type="GO" id="GO:0005685">
    <property type="term" value="C:U1 snRNP"/>
    <property type="evidence" value="ECO:0007669"/>
    <property type="project" value="TreeGrafter"/>
</dbReference>
<evidence type="ECO:0000256" key="5">
    <source>
        <dbReference type="ARBA" id="ARBA00023242"/>
    </source>
</evidence>
<evidence type="ECO:0000256" key="4">
    <source>
        <dbReference type="ARBA" id="ARBA00023187"/>
    </source>
</evidence>
<evidence type="ECO:0000313" key="8">
    <source>
        <dbReference type="EMBL" id="ODQ67589.1"/>
    </source>
</evidence>
<keyword evidence="3" id="KW-0677">Repeat</keyword>
<dbReference type="GO" id="GO:0000395">
    <property type="term" value="P:mRNA 5'-splice site recognition"/>
    <property type="evidence" value="ECO:0007669"/>
    <property type="project" value="TreeGrafter"/>
</dbReference>
<dbReference type="InterPro" id="IPR003107">
    <property type="entry name" value="HAT"/>
</dbReference>
<dbReference type="GO" id="GO:0071004">
    <property type="term" value="C:U2-type prespliceosome"/>
    <property type="evidence" value="ECO:0007669"/>
    <property type="project" value="TreeGrafter"/>
</dbReference>
<organism evidence="8 9">
    <name type="scientific">Nadsonia fulvescens var. elongata DSM 6958</name>
    <dbReference type="NCBI Taxonomy" id="857566"/>
    <lineage>
        <taxon>Eukaryota</taxon>
        <taxon>Fungi</taxon>
        <taxon>Dikarya</taxon>
        <taxon>Ascomycota</taxon>
        <taxon>Saccharomycotina</taxon>
        <taxon>Dipodascomycetes</taxon>
        <taxon>Dipodascales</taxon>
        <taxon>Dipodascales incertae sedis</taxon>
        <taxon>Nadsonia</taxon>
    </lineage>
</organism>
<name>A0A1E3PQ78_9ASCO</name>
<gene>
    <name evidence="8" type="ORF">NADFUDRAFT_82023</name>
</gene>
<evidence type="ECO:0008006" key="10">
    <source>
        <dbReference type="Google" id="ProtNLM"/>
    </source>
</evidence>
<dbReference type="Gene3D" id="1.25.40.10">
    <property type="entry name" value="Tetratricopeptide repeat domain"/>
    <property type="match status" value="2"/>
</dbReference>
<evidence type="ECO:0000256" key="7">
    <source>
        <dbReference type="SAM" id="MobiDB-lite"/>
    </source>
</evidence>
<dbReference type="AlphaFoldDB" id="A0A1E3PQ78"/>
<dbReference type="Pfam" id="PF23240">
    <property type="entry name" value="HAT_PRP39_N"/>
    <property type="match status" value="1"/>
</dbReference>
<dbReference type="GO" id="GO:0030627">
    <property type="term" value="F:pre-mRNA 5'-splice site binding"/>
    <property type="evidence" value="ECO:0007669"/>
    <property type="project" value="TreeGrafter"/>
</dbReference>
<dbReference type="STRING" id="857566.A0A1E3PQ78"/>
<dbReference type="EMBL" id="KV454407">
    <property type="protein sequence ID" value="ODQ67589.1"/>
    <property type="molecule type" value="Genomic_DNA"/>
</dbReference>
<dbReference type="PANTHER" id="PTHR17204">
    <property type="entry name" value="PRE-MRNA PROCESSING PROTEIN PRP39-RELATED"/>
    <property type="match status" value="1"/>
</dbReference>
<dbReference type="OrthoDB" id="10265668at2759"/>
<evidence type="ECO:0000256" key="1">
    <source>
        <dbReference type="ARBA" id="ARBA00004123"/>
    </source>
</evidence>
<keyword evidence="2" id="KW-0507">mRNA processing</keyword>
<dbReference type="Pfam" id="PF23241">
    <property type="entry name" value="HAT_PRP39_C"/>
    <property type="match status" value="1"/>
</dbReference>
<dbReference type="InterPro" id="IPR059164">
    <property type="entry name" value="HAT_PRP39_C"/>
</dbReference>
<comment type="subcellular location">
    <subcellularLocation>
        <location evidence="1">Nucleus</location>
    </subcellularLocation>
</comment>
<dbReference type="SMART" id="SM00386">
    <property type="entry name" value="HAT"/>
    <property type="match status" value="6"/>
</dbReference>
<dbReference type="Proteomes" id="UP000095009">
    <property type="component" value="Unassembled WGS sequence"/>
</dbReference>
<evidence type="ECO:0000256" key="3">
    <source>
        <dbReference type="ARBA" id="ARBA00022737"/>
    </source>
</evidence>
<feature type="region of interest" description="Disordered" evidence="7">
    <location>
        <begin position="1"/>
        <end position="28"/>
    </location>
</feature>
<keyword evidence="9" id="KW-1185">Reference proteome</keyword>
<protein>
    <recommendedName>
        <fullName evidence="10">TPR-like protein</fullName>
    </recommendedName>
</protein>
<dbReference type="SUPFAM" id="SSF48452">
    <property type="entry name" value="TPR-like"/>
    <property type="match status" value="1"/>
</dbReference>
<keyword evidence="5" id="KW-0539">Nucleus</keyword>